<feature type="compositionally biased region" description="Polar residues" evidence="1">
    <location>
        <begin position="33"/>
        <end position="46"/>
    </location>
</feature>
<feature type="compositionally biased region" description="Acidic residues" evidence="1">
    <location>
        <begin position="154"/>
        <end position="170"/>
    </location>
</feature>
<comment type="caution">
    <text evidence="2">The sequence shown here is derived from an EMBL/GenBank/DDBJ whole genome shotgun (WGS) entry which is preliminary data.</text>
</comment>
<evidence type="ECO:0000313" key="2">
    <source>
        <dbReference type="EMBL" id="KKK13650.1"/>
    </source>
</evidence>
<evidence type="ECO:0000313" key="3">
    <source>
        <dbReference type="Proteomes" id="UP000034291"/>
    </source>
</evidence>
<feature type="compositionally biased region" description="Basic residues" evidence="1">
    <location>
        <begin position="178"/>
        <end position="193"/>
    </location>
</feature>
<sequence length="263" mass="28044">MPSSPASGSKPEKTMSSRLLTMKFMQRAAASKEASQPASAKGSNAPTPKKVRLSTGPPESPVTPSSDLEAISAALAVEENKRREAISRQAAEAGETEWVIDFGAADAVNQYAQQPLVLTDYSLDADDDDMNYGGRQAYGNFKRKNKAKVHTAEESESEEDEDGDLADPENIDAMINKAKNKASKKEKNKHQTGHVRLSQLTSISGGRMGQLEAQPIANLNTPTNSDHSSNTGRITTAAALGGYQYGASLVLPTRACKSPRPPA</sequence>
<dbReference type="Proteomes" id="UP000034291">
    <property type="component" value="Unassembled WGS sequence"/>
</dbReference>
<dbReference type="OrthoDB" id="427960at2759"/>
<proteinExistence type="predicted"/>
<feature type="region of interest" description="Disordered" evidence="1">
    <location>
        <begin position="1"/>
        <end position="70"/>
    </location>
</feature>
<protein>
    <submittedName>
        <fullName evidence="2">Uncharacterized protein</fullName>
    </submittedName>
</protein>
<dbReference type="STRING" id="308745.A0A0F8W6Z0"/>
<keyword evidence="3" id="KW-1185">Reference proteome</keyword>
<gene>
    <name evidence="2" type="ORF">ARAM_006512</name>
</gene>
<reference evidence="2 3" key="1">
    <citation type="submission" date="2015-02" db="EMBL/GenBank/DDBJ databases">
        <title>Draft Genome Sequences of Two Closely-Related Aflatoxigenic Aspergillus Species Obtained from the Cote d'Ivoire.</title>
        <authorList>
            <person name="Moore G.G."/>
            <person name="Beltz S.B."/>
            <person name="Mack B.M."/>
        </authorList>
    </citation>
    <scope>NUCLEOTIDE SEQUENCE [LARGE SCALE GENOMIC DNA]</scope>
    <source>
        <strain evidence="2 3">SRRC1468</strain>
    </source>
</reference>
<name>A0A0F8W6Z0_9EURO</name>
<dbReference type="AlphaFoldDB" id="A0A0F8W6Z0"/>
<organism evidence="2 3">
    <name type="scientific">Aspergillus rambellii</name>
    <dbReference type="NCBI Taxonomy" id="308745"/>
    <lineage>
        <taxon>Eukaryota</taxon>
        <taxon>Fungi</taxon>
        <taxon>Dikarya</taxon>
        <taxon>Ascomycota</taxon>
        <taxon>Pezizomycotina</taxon>
        <taxon>Eurotiomycetes</taxon>
        <taxon>Eurotiomycetidae</taxon>
        <taxon>Eurotiales</taxon>
        <taxon>Aspergillaceae</taxon>
        <taxon>Aspergillus</taxon>
        <taxon>Aspergillus subgen. Nidulantes</taxon>
    </lineage>
</organism>
<feature type="region of interest" description="Disordered" evidence="1">
    <location>
        <begin position="135"/>
        <end position="207"/>
    </location>
</feature>
<dbReference type="EMBL" id="JZBS01003769">
    <property type="protein sequence ID" value="KKK13650.1"/>
    <property type="molecule type" value="Genomic_DNA"/>
</dbReference>
<evidence type="ECO:0000256" key="1">
    <source>
        <dbReference type="SAM" id="MobiDB-lite"/>
    </source>
</evidence>
<accession>A0A0F8W6Z0</accession>